<feature type="domain" description="Stomatal closure-related actin-binding protein actin-binding" evidence="1">
    <location>
        <begin position="59"/>
        <end position="101"/>
    </location>
</feature>
<dbReference type="InterPro" id="IPR032012">
    <property type="entry name" value="SCAB-ABD"/>
</dbReference>
<dbReference type="AlphaFoldDB" id="A0A8S9IHC2"/>
<evidence type="ECO:0000259" key="1">
    <source>
        <dbReference type="Pfam" id="PF16711"/>
    </source>
</evidence>
<gene>
    <name evidence="3" type="ORF">F2Q68_00025136</name>
</gene>
<protein>
    <recommendedName>
        <fullName evidence="5">Stomatal closure-related actin-binding protein PH domain-containing protein</fullName>
    </recommendedName>
</protein>
<sequence>MTRVTRDFRDSLHKEVVPAAAAAAVSADVRFASSRFPNYRIGANDQIFDVKDDPKVLSMKEVVARETAQLMDQQKRMSVRDLASKFEKGLAAAAKLSEEAKLKEATSLEKHVLLKKLRDALESLRGRVAGRNKDDVEEAIAMVVVTQMSGEDHTSESIHLFHVGKMRIKLCKGKTVIAKEYYSSAMQLCGVRGGGNAAAQAVYWQAKKGVSFVVAFESERERNAAIMLARRFACDCNVTLAGPEDRTETSPN</sequence>
<dbReference type="InterPro" id="IPR041144">
    <property type="entry name" value="SCAB-PH"/>
</dbReference>
<name>A0A8S9IHC2_BRACR</name>
<feature type="domain" description="Stomatal closure-related actin-binding protein PH" evidence="2">
    <location>
        <begin position="143"/>
        <end position="245"/>
    </location>
</feature>
<organism evidence="3 4">
    <name type="scientific">Brassica cretica</name>
    <name type="common">Mustard</name>
    <dbReference type="NCBI Taxonomy" id="69181"/>
    <lineage>
        <taxon>Eukaryota</taxon>
        <taxon>Viridiplantae</taxon>
        <taxon>Streptophyta</taxon>
        <taxon>Embryophyta</taxon>
        <taxon>Tracheophyta</taxon>
        <taxon>Spermatophyta</taxon>
        <taxon>Magnoliopsida</taxon>
        <taxon>eudicotyledons</taxon>
        <taxon>Gunneridae</taxon>
        <taxon>Pentapetalae</taxon>
        <taxon>rosids</taxon>
        <taxon>malvids</taxon>
        <taxon>Brassicales</taxon>
        <taxon>Brassicaceae</taxon>
        <taxon>Brassiceae</taxon>
        <taxon>Brassica</taxon>
    </lineage>
</organism>
<comment type="caution">
    <text evidence="3">The sequence shown here is derived from an EMBL/GenBank/DDBJ whole genome shotgun (WGS) entry which is preliminary data.</text>
</comment>
<dbReference type="GO" id="GO:0010119">
    <property type="term" value="P:regulation of stomatal movement"/>
    <property type="evidence" value="ECO:0007669"/>
    <property type="project" value="InterPro"/>
</dbReference>
<evidence type="ECO:0000313" key="3">
    <source>
        <dbReference type="EMBL" id="KAF2568803.1"/>
    </source>
</evidence>
<evidence type="ECO:0008006" key="5">
    <source>
        <dbReference type="Google" id="ProtNLM"/>
    </source>
</evidence>
<dbReference type="EMBL" id="QGKW02001911">
    <property type="protein sequence ID" value="KAF2568803.1"/>
    <property type="molecule type" value="Genomic_DNA"/>
</dbReference>
<dbReference type="InterPro" id="IPR039640">
    <property type="entry name" value="SCAB"/>
</dbReference>
<dbReference type="Pfam" id="PF17684">
    <property type="entry name" value="SCAB-PH"/>
    <property type="match status" value="1"/>
</dbReference>
<dbReference type="GO" id="GO:0007015">
    <property type="term" value="P:actin filament organization"/>
    <property type="evidence" value="ECO:0007669"/>
    <property type="project" value="InterPro"/>
</dbReference>
<dbReference type="Gene3D" id="2.30.29.140">
    <property type="match status" value="1"/>
</dbReference>
<dbReference type="PANTHER" id="PTHR31172">
    <property type="entry name" value="STOMATAL CLOSURE-RELATED ACTIN-BINDING PROTEIN 1"/>
    <property type="match status" value="1"/>
</dbReference>
<dbReference type="GO" id="GO:0003779">
    <property type="term" value="F:actin binding"/>
    <property type="evidence" value="ECO:0007669"/>
    <property type="project" value="InterPro"/>
</dbReference>
<dbReference type="PANTHER" id="PTHR31172:SF3">
    <property type="entry name" value="STOMATAL CLOSURE-RELATED ACTIN-BINDING PROTEIN 1"/>
    <property type="match status" value="1"/>
</dbReference>
<dbReference type="Proteomes" id="UP000712281">
    <property type="component" value="Unassembled WGS sequence"/>
</dbReference>
<evidence type="ECO:0000313" key="4">
    <source>
        <dbReference type="Proteomes" id="UP000712281"/>
    </source>
</evidence>
<accession>A0A8S9IHC2</accession>
<evidence type="ECO:0000259" key="2">
    <source>
        <dbReference type="Pfam" id="PF17684"/>
    </source>
</evidence>
<reference evidence="3" key="1">
    <citation type="submission" date="2019-12" db="EMBL/GenBank/DDBJ databases">
        <title>Genome sequencing and annotation of Brassica cretica.</title>
        <authorList>
            <person name="Studholme D.J."/>
            <person name="Sarris P.F."/>
        </authorList>
    </citation>
    <scope>NUCLEOTIDE SEQUENCE</scope>
    <source>
        <strain evidence="3">PFS-001/15</strain>
        <tissue evidence="3">Leaf</tissue>
    </source>
</reference>
<proteinExistence type="predicted"/>
<dbReference type="Pfam" id="PF16711">
    <property type="entry name" value="SCAB-ABD"/>
    <property type="match status" value="1"/>
</dbReference>